<dbReference type="PANTHER" id="PTHR37860">
    <property type="entry name" value="AGAP008810-PA"/>
    <property type="match status" value="1"/>
</dbReference>
<dbReference type="OrthoDB" id="6351146at2759"/>
<accession>A0A7R8WEM9</accession>
<proteinExistence type="predicted"/>
<dbReference type="EMBL" id="OB662557">
    <property type="protein sequence ID" value="CAD7230236.1"/>
    <property type="molecule type" value="Genomic_DNA"/>
</dbReference>
<dbReference type="PANTHER" id="PTHR37860:SF1">
    <property type="match status" value="1"/>
</dbReference>
<gene>
    <name evidence="1" type="ORF">CTOB1V02_LOCUS8098</name>
</gene>
<organism evidence="1">
    <name type="scientific">Cyprideis torosa</name>
    <dbReference type="NCBI Taxonomy" id="163714"/>
    <lineage>
        <taxon>Eukaryota</taxon>
        <taxon>Metazoa</taxon>
        <taxon>Ecdysozoa</taxon>
        <taxon>Arthropoda</taxon>
        <taxon>Crustacea</taxon>
        <taxon>Oligostraca</taxon>
        <taxon>Ostracoda</taxon>
        <taxon>Podocopa</taxon>
        <taxon>Podocopida</taxon>
        <taxon>Cytherocopina</taxon>
        <taxon>Cytheroidea</taxon>
        <taxon>Cytherideidae</taxon>
        <taxon>Cyprideis</taxon>
    </lineage>
</organism>
<dbReference type="Pfam" id="PF08742">
    <property type="entry name" value="C8"/>
    <property type="match status" value="1"/>
</dbReference>
<reference evidence="1" key="1">
    <citation type="submission" date="2020-11" db="EMBL/GenBank/DDBJ databases">
        <authorList>
            <person name="Tran Van P."/>
        </authorList>
    </citation>
    <scope>NUCLEOTIDE SEQUENCE</scope>
</reference>
<protein>
    <submittedName>
        <fullName evidence="1">Uncharacterized protein</fullName>
    </submittedName>
</protein>
<feature type="non-terminal residue" evidence="1">
    <location>
        <position position="1"/>
    </location>
</feature>
<dbReference type="AlphaFoldDB" id="A0A7R8WEM9"/>
<dbReference type="PROSITE" id="PS51233">
    <property type="entry name" value="VWFD"/>
    <property type="match status" value="1"/>
</dbReference>
<sequence length="454" mass="50742">YFGKTRGLLGTFNNEPFDDFSRPDGKRQASLEKFVNAWKTEDSHGSCEPEKNYAIRMDPSNSIAYEQCQNIFMSRQSTLGPCFQRVNPEPYVQMCYADMERMSNRAEQLQQGPCYAAAAYMSACRAEGVDIWMPSSCVRCALENGHVLSGGESITYTAQNGTREVDFILALDGQKCVDPGVLSKAFVRALEGGFLWANLHSARYALLGWNGVAPFSEPYAHSAEGSQWLASESLQRQLYKLKKAPKSTTSGNVYDVLKYALKLPFRAGVSKVMVVVTCSRCDVTDTVEYSDLLNSLLEKGISLHFLQPEEIETLGRKKFRVYDKPIGYDAEKAYAIRDAVELEGDFNIRQIIRTEKNLCHPLALETKGSIFSVNETKQSTRQLKKRAWSAIGKRIAITGKPSECQRCDCVPSDTGLGTTICHPCLPPSLKSEMDEWLDGETGDEYTEYLDDEVP</sequence>
<dbReference type="InterPro" id="IPR014853">
    <property type="entry name" value="VWF/SSPO/ZAN-like_Cys-rich_dom"/>
</dbReference>
<dbReference type="InterPro" id="IPR001846">
    <property type="entry name" value="VWF_type-D"/>
</dbReference>
<name>A0A7R8WEM9_9CRUS</name>
<evidence type="ECO:0000313" key="1">
    <source>
        <dbReference type="EMBL" id="CAD7230236.1"/>
    </source>
</evidence>